<dbReference type="Proteomes" id="UP000583929">
    <property type="component" value="Unassembled WGS sequence"/>
</dbReference>
<comment type="caution">
    <text evidence="1">The sequence shown here is derived from an EMBL/GenBank/DDBJ whole genome shotgun (WGS) entry which is preliminary data.</text>
</comment>
<name>A0A7J6I3D0_CANSA</name>
<dbReference type="EMBL" id="JAATIQ010000009">
    <property type="protein sequence ID" value="KAF4402003.1"/>
    <property type="molecule type" value="Genomic_DNA"/>
</dbReference>
<proteinExistence type="predicted"/>
<gene>
    <name evidence="1" type="ORF">G4B88_017515</name>
</gene>
<organism evidence="1 2">
    <name type="scientific">Cannabis sativa</name>
    <name type="common">Hemp</name>
    <name type="synonym">Marijuana</name>
    <dbReference type="NCBI Taxonomy" id="3483"/>
    <lineage>
        <taxon>Eukaryota</taxon>
        <taxon>Viridiplantae</taxon>
        <taxon>Streptophyta</taxon>
        <taxon>Embryophyta</taxon>
        <taxon>Tracheophyta</taxon>
        <taxon>Spermatophyta</taxon>
        <taxon>Magnoliopsida</taxon>
        <taxon>eudicotyledons</taxon>
        <taxon>Gunneridae</taxon>
        <taxon>Pentapetalae</taxon>
        <taxon>rosids</taxon>
        <taxon>fabids</taxon>
        <taxon>Rosales</taxon>
        <taxon>Cannabaceae</taxon>
        <taxon>Cannabis</taxon>
    </lineage>
</organism>
<evidence type="ECO:0000313" key="1">
    <source>
        <dbReference type="EMBL" id="KAF4402003.1"/>
    </source>
</evidence>
<protein>
    <submittedName>
        <fullName evidence="1">Uncharacterized protein</fullName>
    </submittedName>
</protein>
<accession>A0A7J6I3D0</accession>
<dbReference type="AlphaFoldDB" id="A0A7J6I3D0"/>
<evidence type="ECO:0000313" key="2">
    <source>
        <dbReference type="Proteomes" id="UP000583929"/>
    </source>
</evidence>
<keyword evidence="2" id="KW-1185">Reference proteome</keyword>
<sequence length="197" mass="22298">MKLTNKNLVANLFHPRNLGCDPIILDTMLDSEKKSIDFDCIFVNLVVIGFNLFKCSLVGVLCCMITTVKLDSALKESVEKSEKEVVAAKKKEIDTVMKQAQSTLIMNLCRQYVGIKKTTMEIWSKLDQIYMAKSTAIKIFLKEKFYGFKMNATVSLEQNLDDLNITILALINMRKPLKFGTLTLEDVTSTLRSRNAN</sequence>
<dbReference type="Pfam" id="PF14223">
    <property type="entry name" value="Retrotran_gag_2"/>
    <property type="match status" value="1"/>
</dbReference>
<reference evidence="1 2" key="1">
    <citation type="journal article" date="2020" name="bioRxiv">
        <title>Sequence and annotation of 42 cannabis genomes reveals extensive copy number variation in cannabinoid synthesis and pathogen resistance genes.</title>
        <authorList>
            <person name="Mckernan K.J."/>
            <person name="Helbert Y."/>
            <person name="Kane L.T."/>
            <person name="Ebling H."/>
            <person name="Zhang L."/>
            <person name="Liu B."/>
            <person name="Eaton Z."/>
            <person name="Mclaughlin S."/>
            <person name="Kingan S."/>
            <person name="Baybayan P."/>
            <person name="Concepcion G."/>
            <person name="Jordan M."/>
            <person name="Riva A."/>
            <person name="Barbazuk W."/>
            <person name="Harkins T."/>
        </authorList>
    </citation>
    <scope>NUCLEOTIDE SEQUENCE [LARGE SCALE GENOMIC DNA]</scope>
    <source>
        <strain evidence="2">cv. Jamaican Lion 4</strain>
        <tissue evidence="1">Leaf</tissue>
    </source>
</reference>